<reference evidence="2 3" key="1">
    <citation type="submission" date="2013-03" db="EMBL/GenBank/DDBJ databases">
        <authorList>
            <person name="Harkins D.M."/>
            <person name="Durkin A.S."/>
            <person name="Brinkac L.M."/>
            <person name="Haft D.H."/>
            <person name="Selengut J.D."/>
            <person name="Sanka R."/>
            <person name="DePew J."/>
            <person name="Purushe J."/>
            <person name="Galloway R.L."/>
            <person name="Vinetz J.M."/>
            <person name="Sutton G.G."/>
            <person name="Nierman W.C."/>
            <person name="Fouts D.E."/>
        </authorList>
    </citation>
    <scope>NUCLEOTIDE SEQUENCE [LARGE SCALE GENOMIC DNA]</scope>
    <source>
        <strain evidence="2 3">Waz Holland</strain>
    </source>
</reference>
<dbReference type="Proteomes" id="UP000012227">
    <property type="component" value="Unassembled WGS sequence"/>
</dbReference>
<accession>N1W882</accession>
<feature type="region of interest" description="Disordered" evidence="1">
    <location>
        <begin position="1"/>
        <end position="45"/>
    </location>
</feature>
<proteinExistence type="predicted"/>
<evidence type="ECO:0000313" key="2">
    <source>
        <dbReference type="EMBL" id="EMY71223.1"/>
    </source>
</evidence>
<evidence type="ECO:0000313" key="3">
    <source>
        <dbReference type="Proteomes" id="UP000012227"/>
    </source>
</evidence>
<sequence>MSHDKHEMKTEESKTVPNKKDESKDAPIKTDEGNKNHSEDHKHTH</sequence>
<protein>
    <submittedName>
        <fullName evidence="2">Uncharacterized protein</fullName>
    </submittedName>
</protein>
<dbReference type="EMBL" id="AOGY02000015">
    <property type="protein sequence ID" value="EMY71223.1"/>
    <property type="molecule type" value="Genomic_DNA"/>
</dbReference>
<comment type="caution">
    <text evidence="2">The sequence shown here is derived from an EMBL/GenBank/DDBJ whole genome shotgun (WGS) entry which is preliminary data.</text>
</comment>
<dbReference type="AlphaFoldDB" id="N1W882"/>
<evidence type="ECO:0000256" key="1">
    <source>
        <dbReference type="SAM" id="MobiDB-lite"/>
    </source>
</evidence>
<organism evidence="2 3">
    <name type="scientific">Leptospira vanthielii serovar Holland str. Waz Holland = ATCC 700522</name>
    <dbReference type="NCBI Taxonomy" id="1218591"/>
    <lineage>
        <taxon>Bacteria</taxon>
        <taxon>Pseudomonadati</taxon>
        <taxon>Spirochaetota</taxon>
        <taxon>Spirochaetia</taxon>
        <taxon>Leptospirales</taxon>
        <taxon>Leptospiraceae</taxon>
        <taxon>Leptospira</taxon>
    </lineage>
</organism>
<dbReference type="STRING" id="1218591.LEP1GSC199_2644"/>
<gene>
    <name evidence="2" type="ORF">LEP1GSC199_2644</name>
</gene>
<name>N1W882_9LEPT</name>